<comment type="pathway">
    <text evidence="1">Carbohydrate acid metabolism.</text>
</comment>
<dbReference type="GO" id="GO:0008674">
    <property type="term" value="F:2-dehydro-3-deoxy-6-phosphogalactonate aldolase activity"/>
    <property type="evidence" value="ECO:0007669"/>
    <property type="project" value="UniProtKB-EC"/>
</dbReference>
<sequence>MVIAPMIDAQGAAAGGAIARFDAAFTTMPLVAVLRGVTPDEVLHIAGALIAAGFTMLEVPLNSPEPFESIALLQAHCPPGVVVGAGTVLTPENVGRLAALGADLVVTPNTDTTVVDATVRAGLVPVIGCMTPSEALQATRHGARALKVFPAAALGPAYLRDIRAVLPPHTRIVPLGGIDRDSMAAFRAAGADGFGFGSSLYKPGRTAAEVGALARTLVTTWRTLTTG</sequence>
<evidence type="ECO:0000313" key="7">
    <source>
        <dbReference type="Proteomes" id="UP000554286"/>
    </source>
</evidence>
<evidence type="ECO:0000256" key="1">
    <source>
        <dbReference type="ARBA" id="ARBA00004761"/>
    </source>
</evidence>
<reference evidence="6 7" key="1">
    <citation type="submission" date="2020-08" db="EMBL/GenBank/DDBJ databases">
        <title>Genome sequencing of Purple Non-Sulfur Bacteria from various extreme environments.</title>
        <authorList>
            <person name="Mayer M."/>
        </authorList>
    </citation>
    <scope>NUCLEOTIDE SEQUENCE [LARGE SCALE GENOMIC DNA]</scope>
    <source>
        <strain evidence="6 7">JA131</strain>
    </source>
</reference>
<gene>
    <name evidence="6" type="ORF">GGD89_001141</name>
</gene>
<dbReference type="InterPro" id="IPR000887">
    <property type="entry name" value="Aldlse_KDPG_KHG"/>
</dbReference>
<proteinExistence type="inferred from homology"/>
<comment type="similarity">
    <text evidence="2">Belongs to the KHG/KDPG aldolase family.</text>
</comment>
<dbReference type="AlphaFoldDB" id="A0A7W6RBR1"/>
<dbReference type="SUPFAM" id="SSF51569">
    <property type="entry name" value="Aldolase"/>
    <property type="match status" value="1"/>
</dbReference>
<dbReference type="Pfam" id="PF01081">
    <property type="entry name" value="Aldolase"/>
    <property type="match status" value="1"/>
</dbReference>
<accession>A0A7W6RBR1</accession>
<organism evidence="6 7">
    <name type="scientific">Roseospira visakhapatnamensis</name>
    <dbReference type="NCBI Taxonomy" id="390880"/>
    <lineage>
        <taxon>Bacteria</taxon>
        <taxon>Pseudomonadati</taxon>
        <taxon>Pseudomonadota</taxon>
        <taxon>Alphaproteobacteria</taxon>
        <taxon>Rhodospirillales</taxon>
        <taxon>Rhodospirillaceae</taxon>
        <taxon>Roseospira</taxon>
    </lineage>
</organism>
<dbReference type="InterPro" id="IPR013785">
    <property type="entry name" value="Aldolase_TIM"/>
</dbReference>
<dbReference type="Gene3D" id="3.20.20.70">
    <property type="entry name" value="Aldolase class I"/>
    <property type="match status" value="1"/>
</dbReference>
<keyword evidence="5" id="KW-0119">Carbohydrate metabolism</keyword>
<evidence type="ECO:0000256" key="5">
    <source>
        <dbReference type="ARBA" id="ARBA00023277"/>
    </source>
</evidence>
<dbReference type="EC" id="4.1.2.21" evidence="6"/>
<evidence type="ECO:0000256" key="3">
    <source>
        <dbReference type="ARBA" id="ARBA00011233"/>
    </source>
</evidence>
<comment type="caution">
    <text evidence="6">The sequence shown here is derived from an EMBL/GenBank/DDBJ whole genome shotgun (WGS) entry which is preliminary data.</text>
</comment>
<evidence type="ECO:0000313" key="6">
    <source>
        <dbReference type="EMBL" id="MBB4265522.1"/>
    </source>
</evidence>
<name>A0A7W6RBR1_9PROT</name>
<dbReference type="CDD" id="cd00452">
    <property type="entry name" value="KDPG_aldolase"/>
    <property type="match status" value="1"/>
</dbReference>
<dbReference type="RefSeq" id="WP_246422686.1">
    <property type="nucleotide sequence ID" value="NZ_JACIGK010000006.1"/>
</dbReference>
<evidence type="ECO:0000256" key="4">
    <source>
        <dbReference type="ARBA" id="ARBA00023239"/>
    </source>
</evidence>
<dbReference type="NCBIfam" id="NF006600">
    <property type="entry name" value="PRK09140.1"/>
    <property type="match status" value="1"/>
</dbReference>
<evidence type="ECO:0000256" key="2">
    <source>
        <dbReference type="ARBA" id="ARBA00006906"/>
    </source>
</evidence>
<keyword evidence="4 6" id="KW-0456">Lyase</keyword>
<protein>
    <submittedName>
        <fullName evidence="6">2-dehydro-3-deoxyphosphogalactonate aldolase</fullName>
        <ecNumber evidence="6">4.1.2.21</ecNumber>
    </submittedName>
</protein>
<keyword evidence="7" id="KW-1185">Reference proteome</keyword>
<dbReference type="EMBL" id="JACIGK010000006">
    <property type="protein sequence ID" value="MBB4265522.1"/>
    <property type="molecule type" value="Genomic_DNA"/>
</dbReference>
<comment type="subunit">
    <text evidence="3">Homotrimer.</text>
</comment>
<dbReference type="Proteomes" id="UP000554286">
    <property type="component" value="Unassembled WGS sequence"/>
</dbReference>
<dbReference type="PANTHER" id="PTHR30246:SF1">
    <property type="entry name" value="2-DEHYDRO-3-DEOXY-6-PHOSPHOGALACTONATE ALDOLASE-RELATED"/>
    <property type="match status" value="1"/>
</dbReference>
<dbReference type="PANTHER" id="PTHR30246">
    <property type="entry name" value="2-KETO-3-DEOXY-6-PHOSPHOGLUCONATE ALDOLASE"/>
    <property type="match status" value="1"/>
</dbReference>